<organism evidence="3">
    <name type="scientific">Volvox carteri f. nagariensis</name>
    <dbReference type="NCBI Taxonomy" id="3068"/>
    <lineage>
        <taxon>Eukaryota</taxon>
        <taxon>Viridiplantae</taxon>
        <taxon>Chlorophyta</taxon>
        <taxon>core chlorophytes</taxon>
        <taxon>Chlorophyceae</taxon>
        <taxon>CS clade</taxon>
        <taxon>Chlamydomonadales</taxon>
        <taxon>Volvocaceae</taxon>
        <taxon>Volvox</taxon>
    </lineage>
</organism>
<dbReference type="Pfam" id="PF21948">
    <property type="entry name" value="LplA-B_cat"/>
    <property type="match status" value="1"/>
</dbReference>
<dbReference type="PANTHER" id="PTHR43506:SF1">
    <property type="entry name" value="BPL_LPL CATALYTIC DOMAIN-CONTAINING PROTEIN"/>
    <property type="match status" value="1"/>
</dbReference>
<gene>
    <name evidence="2" type="ORF">VOLCADRAFT_103956</name>
</gene>
<evidence type="ECO:0000259" key="1">
    <source>
        <dbReference type="PROSITE" id="PS51733"/>
    </source>
</evidence>
<dbReference type="STRING" id="3068.D8TQ99"/>
<dbReference type="PANTHER" id="PTHR43506">
    <property type="entry name" value="BIOTIN/LIPOATE A/B PROTEIN LIGASE FAMILY"/>
    <property type="match status" value="1"/>
</dbReference>
<dbReference type="eggNOG" id="KOG3159">
    <property type="taxonomic scope" value="Eukaryota"/>
</dbReference>
<evidence type="ECO:0000313" key="2">
    <source>
        <dbReference type="EMBL" id="EFJ50368.1"/>
    </source>
</evidence>
<dbReference type="InterPro" id="IPR045864">
    <property type="entry name" value="aa-tRNA-synth_II/BPL/LPL"/>
</dbReference>
<dbReference type="InParanoid" id="D8TQ99"/>
<dbReference type="InterPro" id="IPR053264">
    <property type="entry name" value="Lipoate-ligase_2_inactive"/>
</dbReference>
<dbReference type="KEGG" id="vcn:VOLCADRAFT_103956"/>
<evidence type="ECO:0000313" key="3">
    <source>
        <dbReference type="Proteomes" id="UP000001058"/>
    </source>
</evidence>
<dbReference type="GeneID" id="9625227"/>
<reference evidence="2 3" key="1">
    <citation type="journal article" date="2010" name="Science">
        <title>Genomic analysis of organismal complexity in the multicellular green alga Volvox carteri.</title>
        <authorList>
            <person name="Prochnik S.E."/>
            <person name="Umen J."/>
            <person name="Nedelcu A.M."/>
            <person name="Hallmann A."/>
            <person name="Miller S.M."/>
            <person name="Nishii I."/>
            <person name="Ferris P."/>
            <person name="Kuo A."/>
            <person name="Mitros T."/>
            <person name="Fritz-Laylin L.K."/>
            <person name="Hellsten U."/>
            <person name="Chapman J."/>
            <person name="Simakov O."/>
            <person name="Rensing S.A."/>
            <person name="Terry A."/>
            <person name="Pangilinan J."/>
            <person name="Kapitonov V."/>
            <person name="Jurka J."/>
            <person name="Salamov A."/>
            <person name="Shapiro H."/>
            <person name="Schmutz J."/>
            <person name="Grimwood J."/>
            <person name="Lindquist E."/>
            <person name="Lucas S."/>
            <person name="Grigoriev I.V."/>
            <person name="Schmitt R."/>
            <person name="Kirk D."/>
            <person name="Rokhsar D.S."/>
        </authorList>
    </citation>
    <scope>NUCLEOTIDE SEQUENCE [LARGE SCALE GENOMIC DNA]</scope>
    <source>
        <strain evidence="3">f. Nagariensis / Eve</strain>
    </source>
</reference>
<dbReference type="InterPro" id="IPR004143">
    <property type="entry name" value="BPL_LPL_catalytic"/>
</dbReference>
<dbReference type="PROSITE" id="PS51733">
    <property type="entry name" value="BPL_LPL_CATALYTIC"/>
    <property type="match status" value="1"/>
</dbReference>
<sequence>MLNGGSTKKYPALPQLSSPTRMSRPVLNVLLLSRLPIYNQLHLEEALLRATKDNWLIVNDGAFDPAIVVGISGRPPQLIDCELSLRHGIQAIRRFTGGGTVVVDHDTLFSTLIMQGSALPDVDCFPQPIMAWTERIYRPAFAAAGCPDFALRENDYIIGDGRKVGGNAQAITGRRWLHHTSFLWDFDPQRMALLRQPAKAPQYRQGRTHLDFVARLRDVLPMHGGRQRLLDAIVGSAIDMVDFEVQERTLAEASAALQQPQLLLGTKLLDLRQFTTRSD</sequence>
<accession>D8TQ99</accession>
<protein>
    <recommendedName>
        <fullName evidence="1">BPL/LPL catalytic domain-containing protein</fullName>
    </recommendedName>
</protein>
<dbReference type="FunCoup" id="D8TQ99">
    <property type="interactions" value="122"/>
</dbReference>
<name>D8TQ99_VOLCA</name>
<dbReference type="OrthoDB" id="201621at2759"/>
<feature type="domain" description="BPL/LPL catalytic" evidence="1">
    <location>
        <begin position="49"/>
        <end position="228"/>
    </location>
</feature>
<dbReference type="SUPFAM" id="SSF55681">
    <property type="entry name" value="Class II aaRS and biotin synthetases"/>
    <property type="match status" value="1"/>
</dbReference>
<dbReference type="EMBL" id="GL378331">
    <property type="protein sequence ID" value="EFJ50368.1"/>
    <property type="molecule type" value="Genomic_DNA"/>
</dbReference>
<dbReference type="Gene3D" id="3.30.930.10">
    <property type="entry name" value="Bira Bifunctional Protein, Domain 2"/>
    <property type="match status" value="1"/>
</dbReference>
<dbReference type="RefSeq" id="XP_002948493.1">
    <property type="nucleotide sequence ID" value="XM_002948447.1"/>
</dbReference>
<proteinExistence type="predicted"/>
<dbReference type="AlphaFoldDB" id="D8TQ99"/>
<dbReference type="Proteomes" id="UP000001058">
    <property type="component" value="Unassembled WGS sequence"/>
</dbReference>
<keyword evidence="3" id="KW-1185">Reference proteome</keyword>